<organism evidence="4">
    <name type="scientific">uncultured marine thaumarchaeote KM3_46_H07</name>
    <dbReference type="NCBI Taxonomy" id="1456163"/>
    <lineage>
        <taxon>Archaea</taxon>
        <taxon>Nitrososphaerota</taxon>
        <taxon>environmental samples</taxon>
    </lineage>
</organism>
<dbReference type="Gene3D" id="3.30.70.1620">
    <property type="match status" value="1"/>
</dbReference>
<feature type="coiled-coil region" evidence="2">
    <location>
        <begin position="799"/>
        <end position="890"/>
    </location>
</feature>
<dbReference type="InterPro" id="IPR036277">
    <property type="entry name" value="SMC_hinge_sf"/>
</dbReference>
<name>A0A075H3C5_9ARCH</name>
<dbReference type="AlphaFoldDB" id="A0A075H3C5"/>
<dbReference type="GO" id="GO:0005694">
    <property type="term" value="C:chromosome"/>
    <property type="evidence" value="ECO:0007669"/>
    <property type="project" value="InterPro"/>
</dbReference>
<evidence type="ECO:0000259" key="3">
    <source>
        <dbReference type="SMART" id="SM00968"/>
    </source>
</evidence>
<keyword evidence="1 2" id="KW-0175">Coiled coil</keyword>
<dbReference type="InterPro" id="IPR010935">
    <property type="entry name" value="SMC_hinge"/>
</dbReference>
<dbReference type="Pfam" id="PF02463">
    <property type="entry name" value="SMC_N"/>
    <property type="match status" value="1"/>
</dbReference>
<dbReference type="InterPro" id="IPR003395">
    <property type="entry name" value="RecF/RecN/SMC_N"/>
</dbReference>
<dbReference type="PIRSF" id="PIRSF005719">
    <property type="entry name" value="SMC"/>
    <property type="match status" value="1"/>
</dbReference>
<accession>A0A075H3C5</accession>
<protein>
    <submittedName>
        <fullName evidence="4">SMC domain-containing protein (Smc)</fullName>
    </submittedName>
</protein>
<evidence type="ECO:0000256" key="1">
    <source>
        <dbReference type="ARBA" id="ARBA00023054"/>
    </source>
</evidence>
<feature type="coiled-coil region" evidence="2">
    <location>
        <begin position="723"/>
        <end position="750"/>
    </location>
</feature>
<dbReference type="EMBL" id="KF900898">
    <property type="protein sequence ID" value="AIF10691.1"/>
    <property type="molecule type" value="Genomic_DNA"/>
</dbReference>
<dbReference type="GO" id="GO:0051276">
    <property type="term" value="P:chromosome organization"/>
    <property type="evidence" value="ECO:0007669"/>
    <property type="project" value="InterPro"/>
</dbReference>
<dbReference type="GO" id="GO:0005524">
    <property type="term" value="F:ATP binding"/>
    <property type="evidence" value="ECO:0007669"/>
    <property type="project" value="InterPro"/>
</dbReference>
<evidence type="ECO:0000313" key="4">
    <source>
        <dbReference type="EMBL" id="AIF10691.1"/>
    </source>
</evidence>
<gene>
    <name evidence="4" type="primary">smc</name>
</gene>
<feature type="coiled-coil region" evidence="2">
    <location>
        <begin position="249"/>
        <end position="319"/>
    </location>
</feature>
<dbReference type="Gene3D" id="3.40.50.300">
    <property type="entry name" value="P-loop containing nucleotide triphosphate hydrolases"/>
    <property type="match status" value="2"/>
</dbReference>
<dbReference type="SUPFAM" id="SSF75553">
    <property type="entry name" value="Smc hinge domain"/>
    <property type="match status" value="1"/>
</dbReference>
<reference evidence="4" key="1">
    <citation type="journal article" date="2014" name="Genome Biol. Evol.">
        <title>Pangenome evidence for extensive interdomain horizontal transfer affecting lineage core and shell genes in uncultured planktonic thaumarchaeota and euryarchaeota.</title>
        <authorList>
            <person name="Deschamps P."/>
            <person name="Zivanovic Y."/>
            <person name="Moreira D."/>
            <person name="Rodriguez-Valera F."/>
            <person name="Lopez-Garcia P."/>
        </authorList>
    </citation>
    <scope>NUCLEOTIDE SEQUENCE</scope>
</reference>
<sequence>MVYIKKVETRGFKSFGSRPVTVNFEGQFIGITGPNGSGKSNIIDAILFAIGENRPRMMRVPKLAGLIFDGAGQNPSTSARVTITLDNTDREISVDNDRVTITREIRSGGDSIYLLNGKKVQKGTLSELLRLALINSDGLNFVPQGMVTSIADKDSDEKRMLIEEVVGIAQFDEKKEDALKQLDIADRKLEIAMAKIGEVKKKIDSLEGERNDQLRLQYLENERNNLKSSIIDQKLDNTKKSIETNNHLILQLSTEKEKLVEELDSISQKIKDLETEKESTLSQAVGGATDELLDIQINLSTKKDQLTKFKNQIDEYKQATKKINDSLPYLNEMLSENTKTAGQVEITINTIAQTLVKDKNDFDILNKNMKDCDLQRNNLRKSIIEEEKLLSNINQQLRTSFDKKNKLNKLLSDSNAKKSVLNEKISNNQKKKSETETVVNLISKSVHELESLKSGQEESLTYLHDSNSKLATRRAQIESELSKAVDILTKATQQVIKHESKVEAAKEITSKQNVQAKIKSIVDENSVPGYLGGIKDVFNYSDKHKTALEAASKRWSNAIFVEDMSSLFKVVTLIKQHKLGRVALIPLSDVIDFEKAKTPKNKDVLGSLADFIKVDTRYLGIRNFIFGDTLLVSSAKAGYLLSQQGYRTVSISGDLFEPGGSVFETGSISPLANLFFDSKSLSQIKSSVNNLRESIKKRKSVITNLNSKVKEMESDQQTRNLGLTKLTLELKNLQNMKDRYLKVIEKTDKTVVDFNNQLTTVSSIISTQENNLLEVDILIKEQKTKVDTRSSLDSQKTKLNSLDDEKTTLSNTIDELSETIRNNESTVTKERGNLEHNLKNKESQLTQEITTLKQELHDKTVFLNTSDEALSDLKTNVESLTSQEKLLSDESRKMKPILDALDKEIKFHLKNKESIQRHMMENTTKSQNTENNTSRLSDSINTYQNNLNELDPNKLIEYFSGAETLLIELDKEYNYLRTRVNLLADEQYREIYFGYKGFSERKNQLQKERLAIVEFIEGIDSEKRDAFLDAFQKIDKEFRSIFAQLTTRDDGHCNHDNCPPGRILHGDAWLEVDTPEEIFSAGVTLMATFPNKVPRDIVICSGGEKTIAALCLILAIQGVKPAPFYVFDEIDAALDAVNSTKLAEILENRTSKSQVIMITLKDTILSRVDNMYGVYHERSITKVVKHKLKENKPKEIKVSNIAKE</sequence>
<dbReference type="SMART" id="SM00968">
    <property type="entry name" value="SMC_hinge"/>
    <property type="match status" value="1"/>
</dbReference>
<dbReference type="Gene3D" id="1.20.1060.20">
    <property type="match status" value="1"/>
</dbReference>
<feature type="domain" description="SMC hinge" evidence="3">
    <location>
        <begin position="528"/>
        <end position="642"/>
    </location>
</feature>
<dbReference type="InterPro" id="IPR027417">
    <property type="entry name" value="P-loop_NTPase"/>
</dbReference>
<dbReference type="InterPro" id="IPR024704">
    <property type="entry name" value="SMC"/>
</dbReference>
<feature type="coiled-coil region" evidence="2">
    <location>
        <begin position="168"/>
        <end position="209"/>
    </location>
</feature>
<dbReference type="SUPFAM" id="SSF52540">
    <property type="entry name" value="P-loop containing nucleoside triphosphate hydrolases"/>
    <property type="match status" value="1"/>
</dbReference>
<dbReference type="Pfam" id="PF06470">
    <property type="entry name" value="SMC_hinge"/>
    <property type="match status" value="1"/>
</dbReference>
<evidence type="ECO:0000256" key="2">
    <source>
        <dbReference type="SAM" id="Coils"/>
    </source>
</evidence>
<dbReference type="GO" id="GO:0016887">
    <property type="term" value="F:ATP hydrolysis activity"/>
    <property type="evidence" value="ECO:0007669"/>
    <property type="project" value="InterPro"/>
</dbReference>
<dbReference type="PANTHER" id="PTHR43977">
    <property type="entry name" value="STRUCTURAL MAINTENANCE OF CHROMOSOMES PROTEIN 3"/>
    <property type="match status" value="1"/>
</dbReference>
<proteinExistence type="predicted"/>